<feature type="transmembrane region" description="Helical" evidence="1">
    <location>
        <begin position="7"/>
        <end position="36"/>
    </location>
</feature>
<dbReference type="EMBL" id="PCWO01000044">
    <property type="protein sequence ID" value="PIR04709.1"/>
    <property type="molecule type" value="Genomic_DNA"/>
</dbReference>
<reference evidence="2 3" key="1">
    <citation type="submission" date="2017-09" db="EMBL/GenBank/DDBJ databases">
        <title>Depth-based differentiation of microbial function through sediment-hosted aquifers and enrichment of novel symbionts in the deep terrestrial subsurface.</title>
        <authorList>
            <person name="Probst A.J."/>
            <person name="Ladd B."/>
            <person name="Jarett J.K."/>
            <person name="Geller-Mcgrath D.E."/>
            <person name="Sieber C.M."/>
            <person name="Emerson J.B."/>
            <person name="Anantharaman K."/>
            <person name="Thomas B.C."/>
            <person name="Malmstrom R."/>
            <person name="Stieglmeier M."/>
            <person name="Klingl A."/>
            <person name="Woyke T."/>
            <person name="Ryan C.M."/>
            <person name="Banfield J.F."/>
        </authorList>
    </citation>
    <scope>NUCLEOTIDE SEQUENCE [LARGE SCALE GENOMIC DNA]</scope>
    <source>
        <strain evidence="2">CG11_big_fil_rev_8_21_14_0_20_35_14</strain>
    </source>
</reference>
<name>A0A2H0N731_9BACT</name>
<keyword evidence="1" id="KW-0812">Transmembrane</keyword>
<dbReference type="Proteomes" id="UP000229893">
    <property type="component" value="Unassembled WGS sequence"/>
</dbReference>
<proteinExistence type="predicted"/>
<protein>
    <submittedName>
        <fullName evidence="2">Uncharacterized protein</fullName>
    </submittedName>
</protein>
<gene>
    <name evidence="2" type="ORF">COV57_03020</name>
</gene>
<feature type="transmembrane region" description="Helical" evidence="1">
    <location>
        <begin position="48"/>
        <end position="68"/>
    </location>
</feature>
<keyword evidence="1" id="KW-1133">Transmembrane helix</keyword>
<sequence>MDILSDLYFFLSLISLSFCESAIMTFLGCISIYFIFGENGKNMISSNWNYILKICGFCFLIGFFVLLIRDFIFKSPFVI</sequence>
<dbReference type="AlphaFoldDB" id="A0A2H0N731"/>
<evidence type="ECO:0000313" key="2">
    <source>
        <dbReference type="EMBL" id="PIR04709.1"/>
    </source>
</evidence>
<evidence type="ECO:0000313" key="3">
    <source>
        <dbReference type="Proteomes" id="UP000229893"/>
    </source>
</evidence>
<comment type="caution">
    <text evidence="2">The sequence shown here is derived from an EMBL/GenBank/DDBJ whole genome shotgun (WGS) entry which is preliminary data.</text>
</comment>
<keyword evidence="1" id="KW-0472">Membrane</keyword>
<evidence type="ECO:0000256" key="1">
    <source>
        <dbReference type="SAM" id="Phobius"/>
    </source>
</evidence>
<organism evidence="2 3">
    <name type="scientific">Candidatus Liptonbacteria bacterium CG11_big_fil_rev_8_21_14_0_20_35_14</name>
    <dbReference type="NCBI Taxonomy" id="1974634"/>
    <lineage>
        <taxon>Bacteria</taxon>
        <taxon>Candidatus Liptoniibacteriota</taxon>
    </lineage>
</organism>
<accession>A0A2H0N731</accession>